<dbReference type="EMBL" id="CP130612">
    <property type="protein sequence ID" value="WKW13030.1"/>
    <property type="molecule type" value="Genomic_DNA"/>
</dbReference>
<dbReference type="InterPro" id="IPR004107">
    <property type="entry name" value="Integrase_SAM-like_N"/>
</dbReference>
<dbReference type="InterPro" id="IPR002104">
    <property type="entry name" value="Integrase_catalytic"/>
</dbReference>
<name>A0AA49JVR4_9BACT</name>
<feature type="active site" evidence="9">
    <location>
        <position position="154"/>
    </location>
</feature>
<evidence type="ECO:0000256" key="8">
    <source>
        <dbReference type="ARBA" id="ARBA00023306"/>
    </source>
</evidence>
<dbReference type="KEGG" id="pspc:Strain318_002343"/>
<evidence type="ECO:0000259" key="11">
    <source>
        <dbReference type="PROSITE" id="PS51900"/>
    </source>
</evidence>
<dbReference type="GO" id="GO:0003677">
    <property type="term" value="F:DNA binding"/>
    <property type="evidence" value="ECO:0007669"/>
    <property type="project" value="UniProtKB-UniRule"/>
</dbReference>
<dbReference type="RefSeq" id="WP_367885893.1">
    <property type="nucleotide sequence ID" value="NZ_CP130612.1"/>
</dbReference>
<protein>
    <recommendedName>
        <fullName evidence="9">Tyrosine recombinase XerC</fullName>
    </recommendedName>
</protein>
<gene>
    <name evidence="9" type="primary">xerC</name>
    <name evidence="12" type="ORF">Strain138_002344</name>
    <name evidence="13" type="ORF">Strain318_002343</name>
</gene>
<keyword evidence="4 9" id="KW-0159">Chromosome partition</keyword>
<evidence type="ECO:0000256" key="1">
    <source>
        <dbReference type="ARBA" id="ARBA00004496"/>
    </source>
</evidence>
<feature type="active site" description="O-(3'-phospho-DNA)-tyrosine intermediate" evidence="9">
    <location>
        <position position="287"/>
    </location>
</feature>
<comment type="subunit">
    <text evidence="9">Forms a cyclic heterotetrameric complex composed of two molecules of XerC and two molecules of XerD.</text>
</comment>
<reference evidence="12" key="1">
    <citation type="submission" date="2023-07" db="EMBL/GenBank/DDBJ databases">
        <authorList>
            <person name="Haufschild T."/>
            <person name="Kallscheuer N."/>
            <person name="Hammer J."/>
            <person name="Kohn T."/>
            <person name="Kabuu M."/>
            <person name="Jogler M."/>
            <person name="Wohfarth N."/>
            <person name="Heuer A."/>
            <person name="Rohde M."/>
            <person name="van Teeseling M.C.F."/>
            <person name="Jogler C."/>
        </authorList>
    </citation>
    <scope>NUCLEOTIDE SEQUENCE</scope>
    <source>
        <strain evidence="12">Strain 138</strain>
        <strain evidence="13">Strain 318</strain>
    </source>
</reference>
<dbReference type="InterPro" id="IPR023009">
    <property type="entry name" value="Tyrosine_recombinase_XerC/XerD"/>
</dbReference>
<keyword evidence="2 9" id="KW-0963">Cytoplasm</keyword>
<feature type="domain" description="Tyr recombinase" evidence="10">
    <location>
        <begin position="110"/>
        <end position="300"/>
    </location>
</feature>
<accession>A0AA49K1N1</accession>
<dbReference type="GO" id="GO:0007059">
    <property type="term" value="P:chromosome segregation"/>
    <property type="evidence" value="ECO:0007669"/>
    <property type="project" value="UniProtKB-UniRule"/>
</dbReference>
<dbReference type="Proteomes" id="UP001229955">
    <property type="component" value="Chromosome"/>
</dbReference>
<keyword evidence="7 9" id="KW-0233">DNA recombination</keyword>
<dbReference type="PROSITE" id="PS51900">
    <property type="entry name" value="CB"/>
    <property type="match status" value="1"/>
</dbReference>
<keyword evidence="8 9" id="KW-0131">Cell cycle</keyword>
<dbReference type="InterPro" id="IPR044068">
    <property type="entry name" value="CB"/>
</dbReference>
<evidence type="ECO:0000256" key="5">
    <source>
        <dbReference type="ARBA" id="ARBA00022908"/>
    </source>
</evidence>
<comment type="function">
    <text evidence="9">Site-specific tyrosine recombinase, which acts by catalyzing the cutting and rejoining of the recombining DNA molecules. The XerC-XerD complex is essential to convert dimers of the bacterial chromosome into monomers to permit their segregation at cell division. It also contributes to the segregational stability of plasmids.</text>
</comment>
<dbReference type="Gene3D" id="1.10.150.130">
    <property type="match status" value="1"/>
</dbReference>
<proteinExistence type="inferred from homology"/>
<keyword evidence="6 9" id="KW-0238">DNA-binding</keyword>
<evidence type="ECO:0000256" key="7">
    <source>
        <dbReference type="ARBA" id="ARBA00023172"/>
    </source>
</evidence>
<dbReference type="NCBIfam" id="NF001399">
    <property type="entry name" value="PRK00283.1"/>
    <property type="match status" value="1"/>
</dbReference>
<feature type="domain" description="Core-binding (CB)" evidence="11">
    <location>
        <begin position="1"/>
        <end position="89"/>
    </location>
</feature>
<dbReference type="GO" id="GO:0009037">
    <property type="term" value="F:tyrosine-based site-specific recombinase activity"/>
    <property type="evidence" value="ECO:0007669"/>
    <property type="project" value="UniProtKB-UniRule"/>
</dbReference>
<feature type="active site" evidence="9">
    <location>
        <position position="255"/>
    </location>
</feature>
<comment type="subcellular location">
    <subcellularLocation>
        <location evidence="1 9">Cytoplasm</location>
    </subcellularLocation>
</comment>
<dbReference type="Pfam" id="PF02899">
    <property type="entry name" value="Phage_int_SAM_1"/>
    <property type="match status" value="1"/>
</dbReference>
<accession>A0AA49JVR4</accession>
<dbReference type="GO" id="GO:0005737">
    <property type="term" value="C:cytoplasm"/>
    <property type="evidence" value="ECO:0007669"/>
    <property type="project" value="UniProtKB-SubCell"/>
</dbReference>
<dbReference type="GO" id="GO:0006313">
    <property type="term" value="P:DNA transposition"/>
    <property type="evidence" value="ECO:0007669"/>
    <property type="project" value="UniProtKB-UniRule"/>
</dbReference>
<evidence type="ECO:0000313" key="14">
    <source>
        <dbReference type="Proteomes" id="UP001229955"/>
    </source>
</evidence>
<dbReference type="Gene3D" id="1.10.443.10">
    <property type="entry name" value="Intergrase catalytic core"/>
    <property type="match status" value="1"/>
</dbReference>
<evidence type="ECO:0000313" key="13">
    <source>
        <dbReference type="EMBL" id="WKW15936.1"/>
    </source>
</evidence>
<dbReference type="InterPro" id="IPR011010">
    <property type="entry name" value="DNA_brk_join_enz"/>
</dbReference>
<evidence type="ECO:0000256" key="4">
    <source>
        <dbReference type="ARBA" id="ARBA00022829"/>
    </source>
</evidence>
<dbReference type="HAMAP" id="MF_01808">
    <property type="entry name" value="Recomb_XerC_XerD"/>
    <property type="match status" value="1"/>
</dbReference>
<dbReference type="EMBL" id="CP130613">
    <property type="protein sequence ID" value="WKW15936.1"/>
    <property type="molecule type" value="Genomic_DNA"/>
</dbReference>
<comment type="similarity">
    <text evidence="9">Belongs to the 'phage' integrase family. XerC subfamily.</text>
</comment>
<sequence>MADALVAEFLTHLEKERDVSPHTVTAYARDLDELASVLARHLGVERVDWATVDRLALRAWLAHLSRRGLSKRSSARALSAARSFFRWLHRNDLVEANPARAVSSPKLEKHLPGHLDRAQVETLLQAAATRAQEGRFNDVRDLAILELFYSTGLRLSELRGIDRRDLDLLAGSVKVRGKGRKERIVPVGGPAQRALREYERLRDQLIAQVGPKADRVAFFLSSRGKRMSQKTLHNAVTAALGEVDEGAGLSAHALRHTFATHLLDGGADLRAVQELLGHASVSTTQIYTHTSVERLKQVYRGAHPRA</sequence>
<evidence type="ECO:0000256" key="9">
    <source>
        <dbReference type="HAMAP-Rule" id="MF_01808"/>
    </source>
</evidence>
<feature type="active site" evidence="9">
    <location>
        <position position="178"/>
    </location>
</feature>
<evidence type="ECO:0000256" key="2">
    <source>
        <dbReference type="ARBA" id="ARBA00022490"/>
    </source>
</evidence>
<dbReference type="PROSITE" id="PS51898">
    <property type="entry name" value="TYR_RECOMBINASE"/>
    <property type="match status" value="1"/>
</dbReference>
<dbReference type="InterPro" id="IPR013762">
    <property type="entry name" value="Integrase-like_cat_sf"/>
</dbReference>
<dbReference type="Pfam" id="PF00589">
    <property type="entry name" value="Phage_integrase"/>
    <property type="match status" value="1"/>
</dbReference>
<feature type="active site" evidence="9">
    <location>
        <position position="278"/>
    </location>
</feature>
<dbReference type="InterPro" id="IPR010998">
    <property type="entry name" value="Integrase_recombinase_N"/>
</dbReference>
<dbReference type="InterPro" id="IPR050090">
    <property type="entry name" value="Tyrosine_recombinase_XerCD"/>
</dbReference>
<dbReference type="PANTHER" id="PTHR30349:SF41">
    <property type="entry name" value="INTEGRASE_RECOMBINASE PROTEIN MJ0367-RELATED"/>
    <property type="match status" value="1"/>
</dbReference>
<dbReference type="CDD" id="cd00798">
    <property type="entry name" value="INT_XerDC_C"/>
    <property type="match status" value="1"/>
</dbReference>
<evidence type="ECO:0000256" key="6">
    <source>
        <dbReference type="ARBA" id="ARBA00023125"/>
    </source>
</evidence>
<dbReference type="AlphaFoldDB" id="A0AA49JVR4"/>
<keyword evidence="5 9" id="KW-0229">DNA integration</keyword>
<evidence type="ECO:0000259" key="10">
    <source>
        <dbReference type="PROSITE" id="PS51898"/>
    </source>
</evidence>
<evidence type="ECO:0000256" key="3">
    <source>
        <dbReference type="ARBA" id="ARBA00022618"/>
    </source>
</evidence>
<evidence type="ECO:0000313" key="12">
    <source>
        <dbReference type="EMBL" id="WKW13030.1"/>
    </source>
</evidence>
<keyword evidence="14" id="KW-1185">Reference proteome</keyword>
<organism evidence="12">
    <name type="scientific">Pseudogemmatithrix spongiicola</name>
    <dbReference type="NCBI Taxonomy" id="3062599"/>
    <lineage>
        <taxon>Bacteria</taxon>
        <taxon>Pseudomonadati</taxon>
        <taxon>Gemmatimonadota</taxon>
        <taxon>Gemmatimonadia</taxon>
        <taxon>Gemmatimonadales</taxon>
        <taxon>Gemmatimonadaceae</taxon>
        <taxon>Pseudogemmatithrix</taxon>
    </lineage>
</organism>
<dbReference type="SUPFAM" id="SSF56349">
    <property type="entry name" value="DNA breaking-rejoining enzymes"/>
    <property type="match status" value="1"/>
</dbReference>
<dbReference type="PANTHER" id="PTHR30349">
    <property type="entry name" value="PHAGE INTEGRASE-RELATED"/>
    <property type="match status" value="1"/>
</dbReference>
<keyword evidence="3 9" id="KW-0132">Cell division</keyword>
<feature type="active site" evidence="9">
    <location>
        <position position="252"/>
    </location>
</feature>
<dbReference type="GO" id="GO:0051301">
    <property type="term" value="P:cell division"/>
    <property type="evidence" value="ECO:0007669"/>
    <property type="project" value="UniProtKB-KW"/>
</dbReference>